<dbReference type="EMBL" id="CADCVY010000096">
    <property type="protein sequence ID" value="CAA9512163.1"/>
    <property type="molecule type" value="Genomic_DNA"/>
</dbReference>
<feature type="signal peptide" evidence="1">
    <location>
        <begin position="1"/>
        <end position="20"/>
    </location>
</feature>
<gene>
    <name evidence="3" type="ORF">AVDCRST_MAG44-1450</name>
</gene>
<dbReference type="InterPro" id="IPR021255">
    <property type="entry name" value="DUF2807"/>
</dbReference>
<protein>
    <recommendedName>
        <fullName evidence="2">Putative auto-transporter adhesin head GIN domain-containing protein</fullName>
    </recommendedName>
</protein>
<evidence type="ECO:0000256" key="1">
    <source>
        <dbReference type="SAM" id="SignalP"/>
    </source>
</evidence>
<organism evidence="3">
    <name type="scientific">uncultured Sphingomonas sp</name>
    <dbReference type="NCBI Taxonomy" id="158754"/>
    <lineage>
        <taxon>Bacteria</taxon>
        <taxon>Pseudomonadati</taxon>
        <taxon>Pseudomonadota</taxon>
        <taxon>Alphaproteobacteria</taxon>
        <taxon>Sphingomonadales</taxon>
        <taxon>Sphingomonadaceae</taxon>
        <taxon>Sphingomonas</taxon>
        <taxon>environmental samples</taxon>
    </lineage>
</organism>
<feature type="domain" description="Putative auto-transporter adhesin head GIN" evidence="2">
    <location>
        <begin position="97"/>
        <end position="171"/>
    </location>
</feature>
<dbReference type="Pfam" id="PF10988">
    <property type="entry name" value="DUF2807"/>
    <property type="match status" value="1"/>
</dbReference>
<evidence type="ECO:0000259" key="2">
    <source>
        <dbReference type="Pfam" id="PF10988"/>
    </source>
</evidence>
<accession>A0A6J4T2B5</accession>
<dbReference type="Gene3D" id="2.160.20.120">
    <property type="match status" value="2"/>
</dbReference>
<reference evidence="3" key="1">
    <citation type="submission" date="2020-02" db="EMBL/GenBank/DDBJ databases">
        <authorList>
            <person name="Meier V. D."/>
        </authorList>
    </citation>
    <scope>NUCLEOTIDE SEQUENCE</scope>
    <source>
        <strain evidence="3">AVDCRST_MAG44</strain>
    </source>
</reference>
<proteinExistence type="predicted"/>
<name>A0A6J4T2B5_9SPHN</name>
<sequence>MRSILPLFAAVFAVSAPALAVEQVPVSGFRSVELRGGGEVTVRPGPVQRVTILEGSSLVSHIYLVRDRKLRIDVCNGRCPLRYRLRVEIQSPNAPDVAISGGGSIRAAGGFAPQRDMSAAVHGGGIIDVRSVPVANVSAAVHGGGQIFVQPMGSLSAAVMGGGQVRYAGNPQVSMAVHGGGLVRPVN</sequence>
<dbReference type="AlphaFoldDB" id="A0A6J4T2B5"/>
<evidence type="ECO:0000313" key="3">
    <source>
        <dbReference type="EMBL" id="CAA9512163.1"/>
    </source>
</evidence>
<feature type="chain" id="PRO_5026856254" description="Putative auto-transporter adhesin head GIN domain-containing protein" evidence="1">
    <location>
        <begin position="21"/>
        <end position="187"/>
    </location>
</feature>
<keyword evidence="1" id="KW-0732">Signal</keyword>